<evidence type="ECO:0000256" key="1">
    <source>
        <dbReference type="ARBA" id="ARBA00022443"/>
    </source>
</evidence>
<dbReference type="SMART" id="SM00326">
    <property type="entry name" value="SH3"/>
    <property type="match status" value="1"/>
</dbReference>
<protein>
    <recommendedName>
        <fullName evidence="19">Protein vav</fullName>
    </recommendedName>
</protein>
<dbReference type="OrthoDB" id="5340910at2759"/>
<dbReference type="InterPro" id="IPR036860">
    <property type="entry name" value="SH2_dom_sf"/>
</dbReference>
<evidence type="ECO:0000313" key="18">
    <source>
        <dbReference type="Proteomes" id="UP000838878"/>
    </source>
</evidence>
<dbReference type="GO" id="GO:0048468">
    <property type="term" value="P:cell development"/>
    <property type="evidence" value="ECO:0007669"/>
    <property type="project" value="UniProtKB-ARBA"/>
</dbReference>
<evidence type="ECO:0000256" key="6">
    <source>
        <dbReference type="ARBA" id="ARBA00022771"/>
    </source>
</evidence>
<dbReference type="Gene3D" id="1.10.418.10">
    <property type="entry name" value="Calponin-like domain"/>
    <property type="match status" value="1"/>
</dbReference>
<dbReference type="SUPFAM" id="SSF50044">
    <property type="entry name" value="SH3-domain"/>
    <property type="match status" value="1"/>
</dbReference>
<evidence type="ECO:0000256" key="4">
    <source>
        <dbReference type="ARBA" id="ARBA00022723"/>
    </source>
</evidence>
<feature type="domain" description="SH2" evidence="11">
    <location>
        <begin position="681"/>
        <end position="789"/>
    </location>
</feature>
<keyword evidence="8 9" id="KW-0727">SH2 domain</keyword>
<dbReference type="Gene3D" id="2.30.29.30">
    <property type="entry name" value="Pleckstrin-homology domain (PH domain)/Phosphotyrosine-binding domain (PTB)"/>
    <property type="match status" value="1"/>
</dbReference>
<evidence type="ECO:0000259" key="12">
    <source>
        <dbReference type="PROSITE" id="PS50002"/>
    </source>
</evidence>
<evidence type="ECO:0000256" key="5">
    <source>
        <dbReference type="ARBA" id="ARBA00022737"/>
    </source>
</evidence>
<dbReference type="InterPro" id="IPR011993">
    <property type="entry name" value="PH-like_dom_sf"/>
</dbReference>
<dbReference type="PROSITE" id="PS50001">
    <property type="entry name" value="SH2"/>
    <property type="match status" value="1"/>
</dbReference>
<keyword evidence="4" id="KW-0479">Metal-binding</keyword>
<dbReference type="SUPFAM" id="SSF50729">
    <property type="entry name" value="PH domain-like"/>
    <property type="match status" value="1"/>
</dbReference>
<evidence type="ECO:0000256" key="8">
    <source>
        <dbReference type="ARBA" id="ARBA00022999"/>
    </source>
</evidence>
<dbReference type="SMART" id="SM00252">
    <property type="entry name" value="SH2"/>
    <property type="match status" value="1"/>
</dbReference>
<dbReference type="InterPro" id="IPR000980">
    <property type="entry name" value="SH2"/>
</dbReference>
<dbReference type="InterPro" id="IPR001849">
    <property type="entry name" value="PH_domain"/>
</dbReference>
<dbReference type="Pfam" id="PF22697">
    <property type="entry name" value="SOS1_NGEF_PH"/>
    <property type="match status" value="1"/>
</dbReference>
<feature type="domain" description="PH" evidence="13">
    <location>
        <begin position="485"/>
        <end position="595"/>
    </location>
</feature>
<dbReference type="PROSITE" id="PS50002">
    <property type="entry name" value="SH3"/>
    <property type="match status" value="1"/>
</dbReference>
<keyword evidence="5" id="KW-0677">Repeat</keyword>
<proteinExistence type="predicted"/>
<dbReference type="SUPFAM" id="SSF55550">
    <property type="entry name" value="SH2 domain"/>
    <property type="match status" value="1"/>
</dbReference>
<dbReference type="InterPro" id="IPR036872">
    <property type="entry name" value="CH_dom_sf"/>
</dbReference>
<evidence type="ECO:0000256" key="3">
    <source>
        <dbReference type="ARBA" id="ARBA00022658"/>
    </source>
</evidence>
<dbReference type="PROSITE" id="PS00479">
    <property type="entry name" value="ZF_DAG_PE_1"/>
    <property type="match status" value="1"/>
</dbReference>
<dbReference type="InterPro" id="IPR001452">
    <property type="entry name" value="SH3_domain"/>
</dbReference>
<sequence>MATGSEDLWRDCASWLTRCGLLRPDHKANWDKSTIHDLAYTLRDGVLLCNLLNTLHPGCIDMKDVNQRPQMAQFLCMRNIKVFLRTCHEVFELRETDLFDPSMLFDLSNFHRVLCTLAKLSQCPKALAKNVQPFSARRTQSEEDIYKDLQSVANLNNEVPPPYDVVINEAHSNTTEVPWIQFTIPSVTCEDRVEEIYEDLCYVNGGVCASREVGEYASYCARIHDEEIYHDLCVVKGPARELPVIPHHPIAFSALATSSHSLEKRDYVIRELVDTECNYVDVLSKIIKYFLRPLTPYLKPQDMQVIFFGVKELHEIHSGLLRQLRLATENCVPGNGAPRLADVFLAWRERLLLYGDYCSNLTNAQETLKALDSRDSTFNKQLAKCQKEHSDGRIQLRDILSVPMQRVLKYHLLLDKLVHETQPNHEEFRGLERAKEAMVDVAQYINEVKRDSEVLTLLAKVQESIIDWDGGAMGAGGAGLAAYGRLLLDGELKVKAHEDQKLRSRYVFVFDKLMLLCKPVKVIYPTDNQYSYRTGIRLAEYRVEEGGGRRALRGDARWAAHFYLVRRSKDATFTLYARTDDCRRKWLKAIKDAIDNLEPAGCRSTNHKFVLHTFEKPATCHHCSKFLKGRIFQGYLCSVCNACAHKDCIALSGRCGGGPAPAPPLPPHSAQPDSSLHYYMWYVGEMGRETATARLERRVDGTFLLRVRPRAAHSLPPPGHNDTHYALSLKTDNTVKHMRVCRKPIDQVPHYFLSESRFFRSIVELISYYEKTSLSENFVGLNSNLRWPFRRVVATVVHDFRPLEPTQLALRPGAKVLILSKEGDGRGWWKGRTIDKGDNRSGYFPKECVREEPECIGALD</sequence>
<dbReference type="AlphaFoldDB" id="A0A8J9YBZ3"/>
<dbReference type="Pfam" id="PF00018">
    <property type="entry name" value="SH3_1"/>
    <property type="match status" value="1"/>
</dbReference>
<feature type="domain" description="SH3" evidence="12">
    <location>
        <begin position="789"/>
        <end position="854"/>
    </location>
</feature>
<keyword evidence="18" id="KW-1185">Reference proteome</keyword>
<dbReference type="SMART" id="SM00325">
    <property type="entry name" value="RhoGEF"/>
    <property type="match status" value="1"/>
</dbReference>
<evidence type="ECO:0000259" key="14">
    <source>
        <dbReference type="PROSITE" id="PS50010"/>
    </source>
</evidence>
<keyword evidence="2" id="KW-0597">Phosphoprotein</keyword>
<feature type="domain" description="Phorbol-ester/DAG-type" evidence="16">
    <location>
        <begin position="606"/>
        <end position="655"/>
    </location>
</feature>
<evidence type="ECO:0000256" key="10">
    <source>
        <dbReference type="PROSITE-ProRule" id="PRU00192"/>
    </source>
</evidence>
<organism evidence="17 18">
    <name type="scientific">Brenthis ino</name>
    <name type="common">lesser marbled fritillary</name>
    <dbReference type="NCBI Taxonomy" id="405034"/>
    <lineage>
        <taxon>Eukaryota</taxon>
        <taxon>Metazoa</taxon>
        <taxon>Ecdysozoa</taxon>
        <taxon>Arthropoda</taxon>
        <taxon>Hexapoda</taxon>
        <taxon>Insecta</taxon>
        <taxon>Pterygota</taxon>
        <taxon>Neoptera</taxon>
        <taxon>Endopterygota</taxon>
        <taxon>Lepidoptera</taxon>
        <taxon>Glossata</taxon>
        <taxon>Ditrysia</taxon>
        <taxon>Papilionoidea</taxon>
        <taxon>Nymphalidae</taxon>
        <taxon>Heliconiinae</taxon>
        <taxon>Argynnini</taxon>
        <taxon>Brenthis</taxon>
    </lineage>
</organism>
<feature type="domain" description="DH" evidence="14">
    <location>
        <begin position="264"/>
        <end position="448"/>
    </location>
</feature>
<dbReference type="SUPFAM" id="SSF47576">
    <property type="entry name" value="Calponin-homology domain, CH-domain"/>
    <property type="match status" value="1"/>
</dbReference>
<dbReference type="InterPro" id="IPR037832">
    <property type="entry name" value="PH_Vav"/>
</dbReference>
<dbReference type="GO" id="GO:0009653">
    <property type="term" value="P:anatomical structure morphogenesis"/>
    <property type="evidence" value="ECO:0007669"/>
    <property type="project" value="UniProtKB-ARBA"/>
</dbReference>
<dbReference type="Pfam" id="PF00017">
    <property type="entry name" value="SH2"/>
    <property type="match status" value="1"/>
</dbReference>
<dbReference type="PROSITE" id="PS50081">
    <property type="entry name" value="ZF_DAG_PE_2"/>
    <property type="match status" value="1"/>
</dbReference>
<feature type="domain" description="Calponin-homology (CH)" evidence="15">
    <location>
        <begin position="6"/>
        <end position="125"/>
    </location>
</feature>
<dbReference type="CDD" id="cd00174">
    <property type="entry name" value="SH3"/>
    <property type="match status" value="1"/>
</dbReference>
<dbReference type="Proteomes" id="UP000838878">
    <property type="component" value="Chromosome 3"/>
</dbReference>
<reference evidence="17" key="1">
    <citation type="submission" date="2021-12" db="EMBL/GenBank/DDBJ databases">
        <authorList>
            <person name="Martin H S."/>
        </authorList>
    </citation>
    <scope>NUCLEOTIDE SEQUENCE</scope>
</reference>
<dbReference type="PROSITE" id="PS50021">
    <property type="entry name" value="CH"/>
    <property type="match status" value="1"/>
</dbReference>
<dbReference type="CDD" id="cd01223">
    <property type="entry name" value="PH_Vav"/>
    <property type="match status" value="1"/>
</dbReference>
<dbReference type="GO" id="GO:0005085">
    <property type="term" value="F:guanyl-nucleotide exchange factor activity"/>
    <property type="evidence" value="ECO:0007669"/>
    <property type="project" value="UniProtKB-KW"/>
</dbReference>
<dbReference type="PROSITE" id="PS50003">
    <property type="entry name" value="PH_DOMAIN"/>
    <property type="match status" value="1"/>
</dbReference>
<dbReference type="GO" id="GO:0008270">
    <property type="term" value="F:zinc ion binding"/>
    <property type="evidence" value="ECO:0007669"/>
    <property type="project" value="UniProtKB-KW"/>
</dbReference>
<evidence type="ECO:0000259" key="16">
    <source>
        <dbReference type="PROSITE" id="PS50081"/>
    </source>
</evidence>
<dbReference type="CDD" id="cd20810">
    <property type="entry name" value="C1_VAV"/>
    <property type="match status" value="1"/>
</dbReference>
<dbReference type="Pfam" id="PF00130">
    <property type="entry name" value="C1_1"/>
    <property type="match status" value="1"/>
</dbReference>
<dbReference type="Gene3D" id="3.30.505.10">
    <property type="entry name" value="SH2 domain"/>
    <property type="match status" value="1"/>
</dbReference>
<dbReference type="SMART" id="SM00233">
    <property type="entry name" value="PH"/>
    <property type="match status" value="1"/>
</dbReference>
<keyword evidence="6" id="KW-0863">Zinc-finger</keyword>
<dbReference type="InterPro" id="IPR002219">
    <property type="entry name" value="PKC_DAG/PE"/>
</dbReference>
<dbReference type="EMBL" id="OV170223">
    <property type="protein sequence ID" value="CAH0722171.1"/>
    <property type="molecule type" value="Genomic_DNA"/>
</dbReference>
<keyword evidence="1 10" id="KW-0728">SH3 domain</keyword>
<dbReference type="GO" id="GO:0016477">
    <property type="term" value="P:cell migration"/>
    <property type="evidence" value="ECO:0007669"/>
    <property type="project" value="TreeGrafter"/>
</dbReference>
<evidence type="ECO:0000259" key="11">
    <source>
        <dbReference type="PROSITE" id="PS50001"/>
    </source>
</evidence>
<dbReference type="InterPro" id="IPR001715">
    <property type="entry name" value="CH_dom"/>
</dbReference>
<keyword evidence="3" id="KW-0344">Guanine-nucleotide releasing factor</keyword>
<dbReference type="Pfam" id="PF00307">
    <property type="entry name" value="CH"/>
    <property type="match status" value="1"/>
</dbReference>
<dbReference type="CDD" id="cd21201">
    <property type="entry name" value="CH_VAV"/>
    <property type="match status" value="1"/>
</dbReference>
<evidence type="ECO:0000259" key="15">
    <source>
        <dbReference type="PROSITE" id="PS50021"/>
    </source>
</evidence>
<dbReference type="PANTHER" id="PTHR45818">
    <property type="entry name" value="PROTEIN VAV"/>
    <property type="match status" value="1"/>
</dbReference>
<dbReference type="SMART" id="SM00033">
    <property type="entry name" value="CH"/>
    <property type="match status" value="1"/>
</dbReference>
<dbReference type="GO" id="GO:0005737">
    <property type="term" value="C:cytoplasm"/>
    <property type="evidence" value="ECO:0007669"/>
    <property type="project" value="TreeGrafter"/>
</dbReference>
<dbReference type="Gene3D" id="3.30.60.20">
    <property type="match status" value="1"/>
</dbReference>
<dbReference type="InterPro" id="IPR055251">
    <property type="entry name" value="SOS1_NGEF_PH"/>
</dbReference>
<evidence type="ECO:0000259" key="13">
    <source>
        <dbReference type="PROSITE" id="PS50003"/>
    </source>
</evidence>
<dbReference type="SMART" id="SM00109">
    <property type="entry name" value="C1"/>
    <property type="match status" value="1"/>
</dbReference>
<dbReference type="PANTHER" id="PTHR45818:SF3">
    <property type="entry name" value="PROTEIN VAV"/>
    <property type="match status" value="1"/>
</dbReference>
<dbReference type="Gene3D" id="1.20.900.10">
    <property type="entry name" value="Dbl homology (DH) domain"/>
    <property type="match status" value="1"/>
</dbReference>
<evidence type="ECO:0000313" key="17">
    <source>
        <dbReference type="EMBL" id="CAH0722171.1"/>
    </source>
</evidence>
<dbReference type="InterPro" id="IPR035899">
    <property type="entry name" value="DBL_dom_sf"/>
</dbReference>
<evidence type="ECO:0008006" key="19">
    <source>
        <dbReference type="Google" id="ProtNLM"/>
    </source>
</evidence>
<gene>
    <name evidence="17" type="ORF">BINO364_LOCUS8175</name>
</gene>
<evidence type="ECO:0000256" key="7">
    <source>
        <dbReference type="ARBA" id="ARBA00022833"/>
    </source>
</evidence>
<evidence type="ECO:0000256" key="2">
    <source>
        <dbReference type="ARBA" id="ARBA00022553"/>
    </source>
</evidence>
<evidence type="ECO:0000256" key="9">
    <source>
        <dbReference type="PROSITE-ProRule" id="PRU00191"/>
    </source>
</evidence>
<dbReference type="CDD" id="cd00160">
    <property type="entry name" value="RhoGEF"/>
    <property type="match status" value="1"/>
</dbReference>
<dbReference type="InterPro" id="IPR036028">
    <property type="entry name" value="SH3-like_dom_sf"/>
</dbReference>
<accession>A0A8J9YBZ3</accession>
<dbReference type="Gene3D" id="2.30.30.40">
    <property type="entry name" value="SH3 Domains"/>
    <property type="match status" value="1"/>
</dbReference>
<dbReference type="InterPro" id="IPR000219">
    <property type="entry name" value="DH_dom"/>
</dbReference>
<feature type="non-terminal residue" evidence="17">
    <location>
        <position position="860"/>
    </location>
</feature>
<keyword evidence="7" id="KW-0862">Zinc</keyword>
<dbReference type="SUPFAM" id="SSF48065">
    <property type="entry name" value="DBL homology domain (DH-domain)"/>
    <property type="match status" value="1"/>
</dbReference>
<dbReference type="PROSITE" id="PS50010">
    <property type="entry name" value="DH_2"/>
    <property type="match status" value="1"/>
</dbReference>
<name>A0A8J9YBZ3_9NEOP</name>
<dbReference type="Pfam" id="PF00621">
    <property type="entry name" value="RhoGEF"/>
    <property type="match status" value="1"/>
</dbReference>